<dbReference type="SUPFAM" id="SSF55486">
    <property type="entry name" value="Metalloproteases ('zincins'), catalytic domain"/>
    <property type="match status" value="1"/>
</dbReference>
<keyword evidence="3 8" id="KW-0479">Metal-binding</keyword>
<accession>A0A3A3GLE3</accession>
<evidence type="ECO:0000256" key="3">
    <source>
        <dbReference type="ARBA" id="ARBA00022723"/>
    </source>
</evidence>
<evidence type="ECO:0000256" key="1">
    <source>
        <dbReference type="ARBA" id="ARBA00022645"/>
    </source>
</evidence>
<dbReference type="EMBL" id="QYZD01000006">
    <property type="protein sequence ID" value="RJG24654.1"/>
    <property type="molecule type" value="Genomic_DNA"/>
</dbReference>
<evidence type="ECO:0000256" key="5">
    <source>
        <dbReference type="ARBA" id="ARBA00023049"/>
    </source>
</evidence>
<evidence type="ECO:0000256" key="10">
    <source>
        <dbReference type="PIRSR" id="PIRSR006615-2"/>
    </source>
</evidence>
<dbReference type="FunFam" id="1.10.1370.30:FF:000003">
    <property type="entry name" value="Thermostable carboxypeptidase 1"/>
    <property type="match status" value="1"/>
</dbReference>
<evidence type="ECO:0000313" key="12">
    <source>
        <dbReference type="Proteomes" id="UP000266177"/>
    </source>
</evidence>
<comment type="function">
    <text evidence="8">Broad specificity carboxypetidase that releases amino acids sequentially from the C-terminus, including neutral, aromatic, polar and basic residues.</text>
</comment>
<comment type="catalytic activity">
    <reaction evidence="6 8">
        <text>Release of a C-terminal amino acid with broad specificity, except for -Pro.</text>
        <dbReference type="EC" id="3.4.17.19"/>
    </reaction>
</comment>
<dbReference type="AlphaFoldDB" id="A0A3A3GLE3"/>
<feature type="active site" description="Proton donor/acceptor" evidence="10">
    <location>
        <position position="270"/>
    </location>
</feature>
<dbReference type="GO" id="GO:0006508">
    <property type="term" value="P:proteolysis"/>
    <property type="evidence" value="ECO:0007669"/>
    <property type="project" value="UniProtKB-UniRule"/>
</dbReference>
<protein>
    <recommendedName>
        <fullName evidence="8">Metal-dependent carboxypeptidase</fullName>
        <ecNumber evidence="8">3.4.17.19</ecNumber>
    </recommendedName>
</protein>
<dbReference type="CDD" id="cd06460">
    <property type="entry name" value="M32_Taq"/>
    <property type="match status" value="1"/>
</dbReference>
<comment type="cofactor">
    <cofactor evidence="9">
        <name>Zn(2+)</name>
        <dbReference type="ChEBI" id="CHEBI:29105"/>
    </cofactor>
    <text evidence="9">Binds 1 zinc ion per subunit.</text>
</comment>
<feature type="binding site" evidence="9">
    <location>
        <position position="269"/>
    </location>
    <ligand>
        <name>Zn(2+)</name>
        <dbReference type="ChEBI" id="CHEBI:29105"/>
        <note>catalytic</note>
    </ligand>
</feature>
<evidence type="ECO:0000256" key="8">
    <source>
        <dbReference type="PIRNR" id="PIRNR006615"/>
    </source>
</evidence>
<keyword evidence="4 8" id="KW-0378">Hydrolase</keyword>
<organism evidence="11 12">
    <name type="scientific">Paenibacillus thiaminolyticus</name>
    <name type="common">Bacillus thiaminolyticus</name>
    <dbReference type="NCBI Taxonomy" id="49283"/>
    <lineage>
        <taxon>Bacteria</taxon>
        <taxon>Bacillati</taxon>
        <taxon>Bacillota</taxon>
        <taxon>Bacilli</taxon>
        <taxon>Bacillales</taxon>
        <taxon>Paenibacillaceae</taxon>
        <taxon>Paenibacillus</taxon>
    </lineage>
</organism>
<keyword evidence="9" id="KW-0862">Zinc</keyword>
<dbReference type="Proteomes" id="UP000266177">
    <property type="component" value="Unassembled WGS sequence"/>
</dbReference>
<dbReference type="PANTHER" id="PTHR34217">
    <property type="entry name" value="METAL-DEPENDENT CARBOXYPEPTIDASE"/>
    <property type="match status" value="1"/>
</dbReference>
<dbReference type="PRINTS" id="PR00998">
    <property type="entry name" value="CRBOXYPTASET"/>
</dbReference>
<proteinExistence type="inferred from homology"/>
<gene>
    <name evidence="11" type="ORF">DQX05_09695</name>
</gene>
<dbReference type="PROSITE" id="PS52034">
    <property type="entry name" value="PEPTIDASE_M32"/>
    <property type="match status" value="1"/>
</dbReference>
<dbReference type="GO" id="GO:0008270">
    <property type="term" value="F:zinc ion binding"/>
    <property type="evidence" value="ECO:0007669"/>
    <property type="project" value="UniProtKB-ARBA"/>
</dbReference>
<dbReference type="InterPro" id="IPR001333">
    <property type="entry name" value="Peptidase_M32_Taq"/>
</dbReference>
<keyword evidence="2 8" id="KW-0645">Protease</keyword>
<evidence type="ECO:0000256" key="7">
    <source>
        <dbReference type="ARBA" id="ARBA00061580"/>
    </source>
</evidence>
<dbReference type="RefSeq" id="WP_119793176.1">
    <property type="nucleotide sequence ID" value="NZ_QYZD01000006.1"/>
</dbReference>
<dbReference type="OrthoDB" id="9772308at2"/>
<feature type="binding site" evidence="9">
    <location>
        <position position="299"/>
    </location>
    <ligand>
        <name>Zn(2+)</name>
        <dbReference type="ChEBI" id="CHEBI:29105"/>
        <note>catalytic</note>
    </ligand>
</feature>
<keyword evidence="5 8" id="KW-0482">Metalloprotease</keyword>
<feature type="binding site" evidence="9">
    <location>
        <position position="273"/>
    </location>
    <ligand>
        <name>Zn(2+)</name>
        <dbReference type="ChEBI" id="CHEBI:29105"/>
        <note>catalytic</note>
    </ligand>
</feature>
<dbReference type="PANTHER" id="PTHR34217:SF1">
    <property type="entry name" value="CARBOXYPEPTIDASE 1"/>
    <property type="match status" value="1"/>
</dbReference>
<comment type="similarity">
    <text evidence="7 8">Belongs to the peptidase M32 family.</text>
</comment>
<evidence type="ECO:0000256" key="6">
    <source>
        <dbReference type="ARBA" id="ARBA00052755"/>
    </source>
</evidence>
<evidence type="ECO:0000256" key="9">
    <source>
        <dbReference type="PIRSR" id="PIRSR006615-1"/>
    </source>
</evidence>
<sequence length="505" mass="57403">MSTNEHPVLQQFHDMLTKMKSYEEALGLMQWDLRTGAPRKGAEQRAHAIGALAAEMFSLSVSPEMGNCLDELEQPGVLDSLSQADRKMVKDARKEYNRSRLIPPKLHQEYVVLTSHAETLWEDAKQKGDYESFKPYLRDIVAKTQQFIDYWGVRDTRYDTLLDAYEPDMTVAKLDSIFGRLRDQLVPLVQSVQASGKQPAADFLFQEFPIEGQKAISHYLLKEIGYDFDAGRLDESVHPFAIGLNPGDVRITTHYKTHDMADAIFSSLHEGGHALYEQNISGKYAGTPLASGTSMGIHESQSRFWENLIGRSRAFWSRYYGQVQQTFPSQLGQVTDEMVYRAVNRVEPSLIRIEADEVTYNLHIIIRYEIEKMLFNEGLSVDDLPDVWNDKYESYLGVRPKHPGEGVLQDVHWSGGGFGYFPSYSLGNMYAAQFMHALSQGMPDVEDRIASGELLAIKEWLTERIYQHGKLLTPAEIVMQVTGEALNPQYLVDYLSAKMKDVYNL</sequence>
<dbReference type="Pfam" id="PF02074">
    <property type="entry name" value="Peptidase_M32"/>
    <property type="match status" value="1"/>
</dbReference>
<dbReference type="EC" id="3.4.17.19" evidence="8"/>
<name>A0A3A3GLE3_PANTH</name>
<dbReference type="Gene3D" id="1.10.1370.30">
    <property type="match status" value="1"/>
</dbReference>
<evidence type="ECO:0000313" key="11">
    <source>
        <dbReference type="EMBL" id="RJG24654.1"/>
    </source>
</evidence>
<keyword evidence="1 8" id="KW-0121">Carboxypeptidase</keyword>
<comment type="caution">
    <text evidence="11">The sequence shown here is derived from an EMBL/GenBank/DDBJ whole genome shotgun (WGS) entry which is preliminary data.</text>
</comment>
<reference evidence="11 12" key="1">
    <citation type="submission" date="2018-09" db="EMBL/GenBank/DDBJ databases">
        <title>Paenibacillus SK2017-BO5.</title>
        <authorList>
            <person name="Piskunova J.V."/>
            <person name="Dubiley S.A."/>
            <person name="Severinov K.V."/>
        </authorList>
    </citation>
    <scope>NUCLEOTIDE SEQUENCE [LARGE SCALE GENOMIC DNA]</scope>
    <source>
        <strain evidence="11 12">BO5</strain>
    </source>
</reference>
<evidence type="ECO:0000256" key="2">
    <source>
        <dbReference type="ARBA" id="ARBA00022670"/>
    </source>
</evidence>
<dbReference type="PIRSF" id="PIRSF006615">
    <property type="entry name" value="Zn_crbxpep_Taq"/>
    <property type="match status" value="1"/>
</dbReference>
<evidence type="ECO:0000256" key="4">
    <source>
        <dbReference type="ARBA" id="ARBA00022801"/>
    </source>
</evidence>
<dbReference type="GO" id="GO:0004181">
    <property type="term" value="F:metallocarboxypeptidase activity"/>
    <property type="evidence" value="ECO:0007669"/>
    <property type="project" value="UniProtKB-UniRule"/>
</dbReference>